<keyword evidence="2" id="KW-1185">Reference proteome</keyword>
<name>A0A926IUD8_9FIRM</name>
<sequence length="141" mass="16245">MIRNIDVLKKIKDKANKFLIISDGVDVTLDIEDANLTELVSEEDEEVLEMLESAESIEILIMQLTEDLRDALDYDGFDCESYSWCLSKIRHNTIEIENYYGSICSAIRSLYENIQKMLYGNKILMQYACVENVKTTMPGQE</sequence>
<dbReference type="RefSeq" id="WP_262432834.1">
    <property type="nucleotide sequence ID" value="NZ_JACRTE010000066.1"/>
</dbReference>
<protein>
    <submittedName>
        <fullName evidence="1">Uncharacterized protein</fullName>
    </submittedName>
</protein>
<organism evidence="1 2">
    <name type="scientific">Qingrenia yutianensis</name>
    <dbReference type="NCBI Taxonomy" id="2763676"/>
    <lineage>
        <taxon>Bacteria</taxon>
        <taxon>Bacillati</taxon>
        <taxon>Bacillota</taxon>
        <taxon>Clostridia</taxon>
        <taxon>Eubacteriales</taxon>
        <taxon>Oscillospiraceae</taxon>
        <taxon>Qingrenia</taxon>
    </lineage>
</organism>
<evidence type="ECO:0000313" key="2">
    <source>
        <dbReference type="Proteomes" id="UP000647416"/>
    </source>
</evidence>
<dbReference type="EMBL" id="JACRTE010000066">
    <property type="protein sequence ID" value="MBC8597570.1"/>
    <property type="molecule type" value="Genomic_DNA"/>
</dbReference>
<dbReference type="AlphaFoldDB" id="A0A926IUD8"/>
<accession>A0A926IUD8</accession>
<dbReference type="Proteomes" id="UP000647416">
    <property type="component" value="Unassembled WGS sequence"/>
</dbReference>
<gene>
    <name evidence="1" type="ORF">H8706_11985</name>
</gene>
<comment type="caution">
    <text evidence="1">The sequence shown here is derived from an EMBL/GenBank/DDBJ whole genome shotgun (WGS) entry which is preliminary data.</text>
</comment>
<evidence type="ECO:0000313" key="1">
    <source>
        <dbReference type="EMBL" id="MBC8597570.1"/>
    </source>
</evidence>
<proteinExistence type="predicted"/>
<reference evidence="1" key="1">
    <citation type="submission" date="2020-08" db="EMBL/GenBank/DDBJ databases">
        <title>Genome public.</title>
        <authorList>
            <person name="Liu C."/>
            <person name="Sun Q."/>
        </authorList>
    </citation>
    <scope>NUCLEOTIDE SEQUENCE</scope>
    <source>
        <strain evidence="1">NSJ-50</strain>
    </source>
</reference>